<evidence type="ECO:0000313" key="1">
    <source>
        <dbReference type="EMBL" id="AKU16005.1"/>
    </source>
</evidence>
<dbReference type="Pfam" id="PF13646">
    <property type="entry name" value="HEAT_2"/>
    <property type="match status" value="1"/>
</dbReference>
<evidence type="ECO:0000313" key="2">
    <source>
        <dbReference type="Proteomes" id="UP000066480"/>
    </source>
</evidence>
<dbReference type="Gene3D" id="1.25.10.10">
    <property type="entry name" value="Leucine-rich Repeat Variant"/>
    <property type="match status" value="1"/>
</dbReference>
<dbReference type="STRING" id="571913.VV02_09300"/>
<dbReference type="InterPro" id="IPR011989">
    <property type="entry name" value="ARM-like"/>
</dbReference>
<protein>
    <recommendedName>
        <fullName evidence="3">HEAT repeat-containing protein</fullName>
    </recommendedName>
</protein>
<dbReference type="OrthoDB" id="3386844at2"/>
<dbReference type="KEGG" id="lmoi:VV02_09300"/>
<gene>
    <name evidence="1" type="ORF">VV02_09300</name>
</gene>
<dbReference type="InterPro" id="IPR021133">
    <property type="entry name" value="HEAT_type_2"/>
</dbReference>
<reference evidence="1 2" key="1">
    <citation type="submission" date="2015-03" db="EMBL/GenBank/DDBJ databases">
        <title>Luteipulveratus halotolerans sp. nov., a novel actinobacterium (Dermacoccaceae) from Sarawak, Malaysia.</title>
        <authorList>
            <person name="Juboi H."/>
            <person name="Basik A."/>
            <person name="Shamsul S.S."/>
            <person name="Arnold P."/>
            <person name="Schmitt E.K."/>
            <person name="Sanglier J.-J."/>
            <person name="Yeo T."/>
        </authorList>
    </citation>
    <scope>NUCLEOTIDE SEQUENCE [LARGE SCALE GENOMIC DNA]</scope>
    <source>
        <strain evidence="1 2">MN07-A0370</strain>
    </source>
</reference>
<organism evidence="1 2">
    <name type="scientific">Luteipulveratus mongoliensis</name>
    <dbReference type="NCBI Taxonomy" id="571913"/>
    <lineage>
        <taxon>Bacteria</taxon>
        <taxon>Bacillati</taxon>
        <taxon>Actinomycetota</taxon>
        <taxon>Actinomycetes</taxon>
        <taxon>Micrococcales</taxon>
        <taxon>Dermacoccaceae</taxon>
        <taxon>Luteipulveratus</taxon>
    </lineage>
</organism>
<dbReference type="AlphaFoldDB" id="A0A0K1JHE0"/>
<dbReference type="InterPro" id="IPR016024">
    <property type="entry name" value="ARM-type_fold"/>
</dbReference>
<accession>A0A0K1JHE0</accession>
<dbReference type="PROSITE" id="PS50077">
    <property type="entry name" value="HEAT_REPEAT"/>
    <property type="match status" value="1"/>
</dbReference>
<dbReference type="Proteomes" id="UP000066480">
    <property type="component" value="Chromosome"/>
</dbReference>
<proteinExistence type="predicted"/>
<evidence type="ECO:0008006" key="3">
    <source>
        <dbReference type="Google" id="ProtNLM"/>
    </source>
</evidence>
<keyword evidence="2" id="KW-1185">Reference proteome</keyword>
<name>A0A0K1JHE0_9MICO</name>
<dbReference type="SUPFAM" id="SSF48371">
    <property type="entry name" value="ARM repeat"/>
    <property type="match status" value="1"/>
</dbReference>
<dbReference type="PATRIC" id="fig|571913.6.peg.1897"/>
<dbReference type="RefSeq" id="WP_052591118.1">
    <property type="nucleotide sequence ID" value="NZ_CP011112.1"/>
</dbReference>
<sequence length="179" mass="19509">MPGPDREHPSETVARACARWGEADVVRRCAGLIDGVADPEFVSALSTHTEAWKAKPVNHYWFRVWGARSLLYAWDDSAERAVVAGLDDEHWRVREMCAKVAALRLIGASADPAAQLVADEVPRVRAAALRVLGAVGEGEHAPTVLDALDDEESAVRAAAQRALRDLERRLDRDLGDVAP</sequence>
<dbReference type="EMBL" id="CP011112">
    <property type="protein sequence ID" value="AKU16005.1"/>
    <property type="molecule type" value="Genomic_DNA"/>
</dbReference>